<evidence type="ECO:0000313" key="3">
    <source>
        <dbReference type="Proteomes" id="UP001501057"/>
    </source>
</evidence>
<dbReference type="Proteomes" id="UP001501057">
    <property type="component" value="Unassembled WGS sequence"/>
</dbReference>
<evidence type="ECO:0000256" key="1">
    <source>
        <dbReference type="SAM" id="MobiDB-lite"/>
    </source>
</evidence>
<evidence type="ECO:0000313" key="2">
    <source>
        <dbReference type="EMBL" id="GAA1731903.1"/>
    </source>
</evidence>
<protein>
    <submittedName>
        <fullName evidence="2">Uncharacterized protein</fullName>
    </submittedName>
</protein>
<organism evidence="2 3">
    <name type="scientific">Aeromicrobium alkaliterrae</name>
    <dbReference type="NCBI Taxonomy" id="302168"/>
    <lineage>
        <taxon>Bacteria</taxon>
        <taxon>Bacillati</taxon>
        <taxon>Actinomycetota</taxon>
        <taxon>Actinomycetes</taxon>
        <taxon>Propionibacteriales</taxon>
        <taxon>Nocardioidaceae</taxon>
        <taxon>Aeromicrobium</taxon>
    </lineage>
</organism>
<reference evidence="3" key="1">
    <citation type="journal article" date="2019" name="Int. J. Syst. Evol. Microbiol.">
        <title>The Global Catalogue of Microorganisms (GCM) 10K type strain sequencing project: providing services to taxonomists for standard genome sequencing and annotation.</title>
        <authorList>
            <consortium name="The Broad Institute Genomics Platform"/>
            <consortium name="The Broad Institute Genome Sequencing Center for Infectious Disease"/>
            <person name="Wu L."/>
            <person name="Ma J."/>
        </authorList>
    </citation>
    <scope>NUCLEOTIDE SEQUENCE [LARGE SCALE GENOMIC DNA]</scope>
    <source>
        <strain evidence="3">JCM 13518</strain>
    </source>
</reference>
<name>A0ABP4VQZ2_9ACTN</name>
<dbReference type="EMBL" id="BAAAME010000002">
    <property type="protein sequence ID" value="GAA1731903.1"/>
    <property type="molecule type" value="Genomic_DNA"/>
</dbReference>
<comment type="caution">
    <text evidence="2">The sequence shown here is derived from an EMBL/GenBank/DDBJ whole genome shotgun (WGS) entry which is preliminary data.</text>
</comment>
<feature type="compositionally biased region" description="Basic and acidic residues" evidence="1">
    <location>
        <begin position="46"/>
        <end position="66"/>
    </location>
</feature>
<proteinExistence type="predicted"/>
<keyword evidence="3" id="KW-1185">Reference proteome</keyword>
<gene>
    <name evidence="2" type="ORF">GCM10009710_10690</name>
</gene>
<sequence>MLRQEGRESGGEAADDGQEARLVAGSLGEQRRVALGRLGHRIEAELARDVVEPTGHRDASDRHDTDGSGTSQEEGSSARHGGRLADPWAVGWC</sequence>
<accession>A0ABP4VQZ2</accession>
<feature type="region of interest" description="Disordered" evidence="1">
    <location>
        <begin position="46"/>
        <end position="93"/>
    </location>
</feature>